<organism evidence="2 3">
    <name type="scientific">Stagnimonas aquatica</name>
    <dbReference type="NCBI Taxonomy" id="2689987"/>
    <lineage>
        <taxon>Bacteria</taxon>
        <taxon>Pseudomonadati</taxon>
        <taxon>Pseudomonadota</taxon>
        <taxon>Gammaproteobacteria</taxon>
        <taxon>Nevskiales</taxon>
        <taxon>Nevskiaceae</taxon>
        <taxon>Stagnimonas</taxon>
    </lineage>
</organism>
<sequence length="211" mass="23413">MPKTWDDLADASTLYAPEDFKAAAYQAVTEQILYSRNPGQRVSYELIARYRSQFREAMALLGIELRFIDEHRFVAAIPHHAKRVALPKQQTLLCLTFRQVYDDQMRSGRGQAGCAHLTVEELFTAYKAIARKDDLPNTSIALKDVLKPLQRFGLIRFGEPPPNSPQPFSIEILPGIAEVVSEMTTARLASAYSGSAPDAEETAGQPAESDA</sequence>
<evidence type="ECO:0000313" key="2">
    <source>
        <dbReference type="EMBL" id="ROH86417.1"/>
    </source>
</evidence>
<dbReference type="Proteomes" id="UP000282106">
    <property type="component" value="Unassembled WGS sequence"/>
</dbReference>
<reference evidence="2 3" key="1">
    <citation type="submission" date="2018-10" db="EMBL/GenBank/DDBJ databases">
        <authorList>
            <person name="Chen W.-M."/>
        </authorList>
    </citation>
    <scope>NUCLEOTIDE SEQUENCE [LARGE SCALE GENOMIC DNA]</scope>
    <source>
        <strain evidence="2 3">THS-13</strain>
    </source>
</reference>
<dbReference type="InterPro" id="IPR025449">
    <property type="entry name" value="JetB"/>
</dbReference>
<accession>A0A3N0V0U6</accession>
<dbReference type="AlphaFoldDB" id="A0A3N0V0U6"/>
<keyword evidence="3" id="KW-1185">Reference proteome</keyword>
<gene>
    <name evidence="2" type="ORF">ED208_15370</name>
</gene>
<evidence type="ECO:0000256" key="1">
    <source>
        <dbReference type="SAM" id="MobiDB-lite"/>
    </source>
</evidence>
<comment type="caution">
    <text evidence="2">The sequence shown here is derived from an EMBL/GenBank/DDBJ whole genome shotgun (WGS) entry which is preliminary data.</text>
</comment>
<protein>
    <submittedName>
        <fullName evidence="2">DUF4194 domain-containing protein</fullName>
    </submittedName>
</protein>
<dbReference type="EMBL" id="RJVO01000009">
    <property type="protein sequence ID" value="ROH86417.1"/>
    <property type="molecule type" value="Genomic_DNA"/>
</dbReference>
<evidence type="ECO:0000313" key="3">
    <source>
        <dbReference type="Proteomes" id="UP000282106"/>
    </source>
</evidence>
<proteinExistence type="predicted"/>
<dbReference type="RefSeq" id="WP_123212812.1">
    <property type="nucleotide sequence ID" value="NZ_RJVO01000009.1"/>
</dbReference>
<dbReference type="Pfam" id="PF13835">
    <property type="entry name" value="DUF4194"/>
    <property type="match status" value="1"/>
</dbReference>
<name>A0A3N0V0U6_9GAMM</name>
<dbReference type="InParanoid" id="A0A3N0V0U6"/>
<feature type="region of interest" description="Disordered" evidence="1">
    <location>
        <begin position="191"/>
        <end position="211"/>
    </location>
</feature>